<organism evidence="1 2">
    <name type="scientific">Pisolithus microcarpus 441</name>
    <dbReference type="NCBI Taxonomy" id="765257"/>
    <lineage>
        <taxon>Eukaryota</taxon>
        <taxon>Fungi</taxon>
        <taxon>Dikarya</taxon>
        <taxon>Basidiomycota</taxon>
        <taxon>Agaricomycotina</taxon>
        <taxon>Agaricomycetes</taxon>
        <taxon>Agaricomycetidae</taxon>
        <taxon>Boletales</taxon>
        <taxon>Sclerodermatineae</taxon>
        <taxon>Pisolithaceae</taxon>
        <taxon>Pisolithus</taxon>
    </lineage>
</organism>
<dbReference type="HOGENOM" id="CLU_2543432_0_0_1"/>
<dbReference type="EMBL" id="KN833875">
    <property type="protein sequence ID" value="KIK15851.1"/>
    <property type="molecule type" value="Genomic_DNA"/>
</dbReference>
<reference evidence="2" key="2">
    <citation type="submission" date="2015-01" db="EMBL/GenBank/DDBJ databases">
        <title>Evolutionary Origins and Diversification of the Mycorrhizal Mutualists.</title>
        <authorList>
            <consortium name="DOE Joint Genome Institute"/>
            <consortium name="Mycorrhizal Genomics Consortium"/>
            <person name="Kohler A."/>
            <person name="Kuo A."/>
            <person name="Nagy L.G."/>
            <person name="Floudas D."/>
            <person name="Copeland A."/>
            <person name="Barry K.W."/>
            <person name="Cichocki N."/>
            <person name="Veneault-Fourrey C."/>
            <person name="LaButti K."/>
            <person name="Lindquist E.A."/>
            <person name="Lipzen A."/>
            <person name="Lundell T."/>
            <person name="Morin E."/>
            <person name="Murat C."/>
            <person name="Riley R."/>
            <person name="Ohm R."/>
            <person name="Sun H."/>
            <person name="Tunlid A."/>
            <person name="Henrissat B."/>
            <person name="Grigoriev I.V."/>
            <person name="Hibbett D.S."/>
            <person name="Martin F."/>
        </authorList>
    </citation>
    <scope>NUCLEOTIDE SEQUENCE [LARGE SCALE GENOMIC DNA]</scope>
    <source>
        <strain evidence="2">441</strain>
    </source>
</reference>
<dbReference type="AlphaFoldDB" id="A0A0C9YGT8"/>
<gene>
    <name evidence="1" type="ORF">PISMIDRAFT_686920</name>
</gene>
<sequence length="83" mass="9052">MTPPTVMRAKAGSAISWGTWSMMYDIQETSHGSVSVAQPFASSVAILPHKLRGCILLRPSASYIMRIARHSTTPHSVAARFTH</sequence>
<protein>
    <submittedName>
        <fullName evidence="1">Uncharacterized protein</fullName>
    </submittedName>
</protein>
<keyword evidence="2" id="KW-1185">Reference proteome</keyword>
<name>A0A0C9YGT8_9AGAM</name>
<evidence type="ECO:0000313" key="1">
    <source>
        <dbReference type="EMBL" id="KIK15851.1"/>
    </source>
</evidence>
<evidence type="ECO:0000313" key="2">
    <source>
        <dbReference type="Proteomes" id="UP000054018"/>
    </source>
</evidence>
<dbReference type="Proteomes" id="UP000054018">
    <property type="component" value="Unassembled WGS sequence"/>
</dbReference>
<reference evidence="1 2" key="1">
    <citation type="submission" date="2014-04" db="EMBL/GenBank/DDBJ databases">
        <authorList>
            <consortium name="DOE Joint Genome Institute"/>
            <person name="Kuo A."/>
            <person name="Kohler A."/>
            <person name="Costa M.D."/>
            <person name="Nagy L.G."/>
            <person name="Floudas D."/>
            <person name="Copeland A."/>
            <person name="Barry K.W."/>
            <person name="Cichocki N."/>
            <person name="Veneault-Fourrey C."/>
            <person name="LaButti K."/>
            <person name="Lindquist E.A."/>
            <person name="Lipzen A."/>
            <person name="Lundell T."/>
            <person name="Morin E."/>
            <person name="Murat C."/>
            <person name="Sun H."/>
            <person name="Tunlid A."/>
            <person name="Henrissat B."/>
            <person name="Grigoriev I.V."/>
            <person name="Hibbett D.S."/>
            <person name="Martin F."/>
            <person name="Nordberg H.P."/>
            <person name="Cantor M.N."/>
            <person name="Hua S.X."/>
        </authorList>
    </citation>
    <scope>NUCLEOTIDE SEQUENCE [LARGE SCALE GENOMIC DNA]</scope>
    <source>
        <strain evidence="1 2">441</strain>
    </source>
</reference>
<proteinExistence type="predicted"/>
<accession>A0A0C9YGT8</accession>